<dbReference type="EMBL" id="BA000011">
    <property type="protein sequence ID" value="BAB60199.1"/>
    <property type="molecule type" value="Genomic_DNA"/>
</dbReference>
<keyword evidence="2" id="KW-1185">Reference proteome</keyword>
<gene>
    <name evidence="1" type="ORF">TVG1082508</name>
</gene>
<dbReference type="STRING" id="273116.gene:9381851"/>
<reference evidence="1 2" key="2">
    <citation type="journal article" date="2000" name="Proc. Natl. Acad. Sci. U.S.A.">
        <title>Archaeal adaptation to higher temperatures revealed by genomic sequence of Thermoplasma volcanium.</title>
        <authorList>
            <person name="Kawashima T."/>
            <person name="Amano N."/>
            <person name="Koike H."/>
            <person name="Makino S."/>
            <person name="Higuchi S."/>
            <person name="Kawashima-Ohya Y."/>
            <person name="Watanabe K."/>
            <person name="Yamazaki M."/>
            <person name="Kanehori K."/>
            <person name="Kawamoto T."/>
            <person name="Nunoshiba T."/>
            <person name="Yamamoto Y."/>
            <person name="Aramaki H."/>
            <person name="Makino K."/>
            <person name="Suzuki M."/>
        </authorList>
    </citation>
    <scope>NUCLEOTIDE SEQUENCE [LARGE SCALE GENOMIC DNA]</scope>
    <source>
        <strain evidence="2">ATCC 51530 / DSM 4299 / JCM 9571 / NBRC 15438 / GSS1</strain>
    </source>
</reference>
<reference evidence="1 2" key="1">
    <citation type="journal article" date="1999" name="Proc. Jpn. Acad.">
        <title>Determination of the complete genomic DNA sequence of Thermoplasma volvanium GSS1.</title>
        <authorList>
            <person name="Kawashima T."/>
            <person name="Yamamoto Y."/>
            <person name="Aramaki H."/>
            <person name="Nunoshiba T."/>
            <person name="Kawamoto T."/>
            <person name="Watanabe K."/>
            <person name="Yamazaki M."/>
            <person name="Kanehori K."/>
            <person name="Amano N."/>
            <person name="Ohya Y."/>
            <person name="Makino K."/>
            <person name="Suzuki M."/>
        </authorList>
    </citation>
    <scope>NUCLEOTIDE SEQUENCE [LARGE SCALE GENOMIC DNA]</scope>
    <source>
        <strain evidence="2">ATCC 51530 / DSM 4299 / JCM 9571 / NBRC 15438 / GSS1</strain>
    </source>
</reference>
<name>Q979V3_THEVO</name>
<dbReference type="KEGG" id="tvo:TVG1082508"/>
<accession>Q979V3</accession>
<dbReference type="PaxDb" id="273116-14325295"/>
<evidence type="ECO:0000313" key="2">
    <source>
        <dbReference type="Proteomes" id="UP000001017"/>
    </source>
</evidence>
<dbReference type="GeneID" id="1441168"/>
<dbReference type="Proteomes" id="UP000001017">
    <property type="component" value="Chromosome"/>
</dbReference>
<sequence length="269" mass="30415">MEVNGHINYEFIVNEERPIFLHKSTSDDFVNMLGRVLPRRVLLDEFLFQDRSIPPELAYAIEDHKEIIRIVERGKGISIELLGNPYIFSALFQIYFSGKDVQTFPYGKLWEDAVKEAADVFDRVIVVDDISEDPKESIRTAFSKGYHFITPELPNSNSFYNSVIVSRSVRKTHNRYSIKANGNFDPLVLDGFISAFGDPEEIRIVIDGDPSVEADNIDILSGMMNVSGIKIGRKPFPSPYLTKFYKSGKLKVSSGRIPGNTVLSLDVIE</sequence>
<organism evidence="1 2">
    <name type="scientific">Thermoplasma volcanium (strain ATCC 51530 / DSM 4299 / JCM 9571 / NBRC 15438 / GSS1)</name>
    <dbReference type="NCBI Taxonomy" id="273116"/>
    <lineage>
        <taxon>Archaea</taxon>
        <taxon>Methanobacteriati</taxon>
        <taxon>Thermoplasmatota</taxon>
        <taxon>Thermoplasmata</taxon>
        <taxon>Thermoplasmatales</taxon>
        <taxon>Thermoplasmataceae</taxon>
        <taxon>Thermoplasma</taxon>
    </lineage>
</organism>
<dbReference type="HOGENOM" id="CLU_1032983_0_0_2"/>
<evidence type="ECO:0000313" key="1">
    <source>
        <dbReference type="EMBL" id="BAB60199.1"/>
    </source>
</evidence>
<proteinExistence type="predicted"/>
<protein>
    <submittedName>
        <fullName evidence="1">TVG1082508 protein</fullName>
    </submittedName>
</protein>
<dbReference type="RefSeq" id="WP_010917286.1">
    <property type="nucleotide sequence ID" value="NC_002689.2"/>
</dbReference>
<dbReference type="AlphaFoldDB" id="Q979V3"/>